<sequence length="66" mass="7279">MSLIAPELLFFVGHLESAVFEAVDESVAKFSYWSIPDALTAPECALTPRWQSFRPAFTCRSDPSAA</sequence>
<dbReference type="Proteomes" id="UP000334990">
    <property type="component" value="Unassembled WGS sequence"/>
</dbReference>
<reference evidence="1 2" key="1">
    <citation type="submission" date="2019-10" db="EMBL/GenBank/DDBJ databases">
        <title>Whole genome shotgun sequence of Acrocarpospora corrugata NBRC 13972.</title>
        <authorList>
            <person name="Ichikawa N."/>
            <person name="Kimura A."/>
            <person name="Kitahashi Y."/>
            <person name="Komaki H."/>
            <person name="Oguchi A."/>
        </authorList>
    </citation>
    <scope>NUCLEOTIDE SEQUENCE [LARGE SCALE GENOMIC DNA]</scope>
    <source>
        <strain evidence="1 2">NBRC 13972</strain>
    </source>
</reference>
<dbReference type="EMBL" id="BLAD01000045">
    <property type="protein sequence ID" value="GES00573.1"/>
    <property type="molecule type" value="Genomic_DNA"/>
</dbReference>
<accession>A0A5M3VZR0</accession>
<keyword evidence="2" id="KW-1185">Reference proteome</keyword>
<protein>
    <submittedName>
        <fullName evidence="1">Uncharacterized protein</fullName>
    </submittedName>
</protein>
<organism evidence="1 2">
    <name type="scientific">Acrocarpospora corrugata</name>
    <dbReference type="NCBI Taxonomy" id="35763"/>
    <lineage>
        <taxon>Bacteria</taxon>
        <taxon>Bacillati</taxon>
        <taxon>Actinomycetota</taxon>
        <taxon>Actinomycetes</taxon>
        <taxon>Streptosporangiales</taxon>
        <taxon>Streptosporangiaceae</taxon>
        <taxon>Acrocarpospora</taxon>
    </lineage>
</organism>
<name>A0A5M3VZR0_9ACTN</name>
<comment type="caution">
    <text evidence="1">The sequence shown here is derived from an EMBL/GenBank/DDBJ whole genome shotgun (WGS) entry which is preliminary data.</text>
</comment>
<proteinExistence type="predicted"/>
<dbReference type="RefSeq" id="WP_155336900.1">
    <property type="nucleotide sequence ID" value="NZ_BAAABN010000014.1"/>
</dbReference>
<gene>
    <name evidence="1" type="ORF">Acor_26370</name>
</gene>
<evidence type="ECO:0000313" key="2">
    <source>
        <dbReference type="Proteomes" id="UP000334990"/>
    </source>
</evidence>
<evidence type="ECO:0000313" key="1">
    <source>
        <dbReference type="EMBL" id="GES00573.1"/>
    </source>
</evidence>
<dbReference type="AlphaFoldDB" id="A0A5M3VZR0"/>